<gene>
    <name evidence="1" type="primary">z757L</name>
    <name evidence="1" type="ORF">ATCV1_z757L</name>
</gene>
<organism evidence="1 2">
    <name type="scientific">Chlorovirus heliozoae</name>
    <dbReference type="NCBI Taxonomy" id="322019"/>
    <lineage>
        <taxon>Viruses</taxon>
        <taxon>Varidnaviria</taxon>
        <taxon>Bamfordvirae</taxon>
        <taxon>Nucleocytoviricota</taxon>
        <taxon>Megaviricetes</taxon>
        <taxon>Algavirales</taxon>
        <taxon>Phycodnaviridae</taxon>
        <taxon>Chlorovirus</taxon>
    </lineage>
</organism>
<keyword evidence="2" id="KW-1185">Reference proteome</keyword>
<dbReference type="RefSeq" id="YP_001427238.1">
    <property type="nucleotide sequence ID" value="NC_008724.1"/>
</dbReference>
<name>A7KA17_9PHYC</name>
<proteinExistence type="predicted"/>
<sequence length="144" mass="16119">MGILQVVHPLGRVFHGNEVKHRGIGALHSGECLFGNLFDLRISIWRGLGEIRPLDQGRGSHLVREPGQYTVKRRGGVGDGVREHEGQVERLLGIALQGVVGDGLCEFSYDNTVLELFLLSVIHEYCRNHQCDNCKAYEHMHLPL</sequence>
<dbReference type="GeneID" id="5470653"/>
<evidence type="ECO:0000313" key="2">
    <source>
        <dbReference type="Proteomes" id="UP000202420"/>
    </source>
</evidence>
<dbReference type="KEGG" id="vg:5470653"/>
<dbReference type="EMBL" id="EF101928">
    <property type="protein sequence ID" value="ABT16891.1"/>
    <property type="molecule type" value="Genomic_DNA"/>
</dbReference>
<protein>
    <submittedName>
        <fullName evidence="1">Uncharacterized protein z757L</fullName>
    </submittedName>
</protein>
<accession>A7KA17</accession>
<dbReference type="Proteomes" id="UP000202420">
    <property type="component" value="Segment"/>
</dbReference>
<evidence type="ECO:0000313" key="1">
    <source>
        <dbReference type="EMBL" id="ABT16891.1"/>
    </source>
</evidence>
<reference evidence="1 2" key="1">
    <citation type="submission" date="2006-09" db="EMBL/GenBank/DDBJ databases">
        <title>Sequence and annotation of the 288-kb ATCV-1 virus that infects an endosymbiotic Chlorella strain of the heliozoon Acanthocystis turfacea.</title>
        <authorList>
            <person name="Fitzgerald L.A."/>
            <person name="Graves M.V."/>
            <person name="Li X."/>
            <person name="Pfitzner A.J.P."/>
            <person name="Hartigan J."/>
            <person name="Van Etten J.L."/>
        </authorList>
    </citation>
    <scope>NUCLEOTIDE SEQUENCE [LARGE SCALE GENOMIC DNA]</scope>
    <source>
        <strain evidence="1 2">ATCV-1</strain>
    </source>
</reference>